<name>A0ABT9V8H9_9BACL</name>
<proteinExistence type="predicted"/>
<dbReference type="InterPro" id="IPR025177">
    <property type="entry name" value="MciZ"/>
</dbReference>
<dbReference type="RefSeq" id="WP_307151712.1">
    <property type="nucleotide sequence ID" value="NZ_JAUSTU010000022.1"/>
</dbReference>
<protein>
    <submittedName>
        <fullName evidence="1">Acid stress-induced BolA-like protein IbaG/YrbA</fullName>
    </submittedName>
</protein>
<sequence length="46" mass="5583">MKLYVHKKGIILVGKAWEIREKLKEYQQHYDGLQDWIQSIHKEKSS</sequence>
<organism evidence="1 2">
    <name type="scientific">Anoxybacillus andreesenii</name>
    <dbReference type="NCBI Taxonomy" id="1325932"/>
    <lineage>
        <taxon>Bacteria</taxon>
        <taxon>Bacillati</taxon>
        <taxon>Bacillota</taxon>
        <taxon>Bacilli</taxon>
        <taxon>Bacillales</taxon>
        <taxon>Anoxybacillaceae</taxon>
        <taxon>Anoxybacillus</taxon>
    </lineage>
</organism>
<dbReference type="Proteomes" id="UP001231362">
    <property type="component" value="Unassembled WGS sequence"/>
</dbReference>
<dbReference type="EMBL" id="JAUSTU010000022">
    <property type="protein sequence ID" value="MDQ0157244.1"/>
    <property type="molecule type" value="Genomic_DNA"/>
</dbReference>
<dbReference type="Pfam" id="PF13072">
    <property type="entry name" value="MciZ"/>
    <property type="match status" value="1"/>
</dbReference>
<gene>
    <name evidence="1" type="ORF">J2S07_003573</name>
</gene>
<evidence type="ECO:0000313" key="1">
    <source>
        <dbReference type="EMBL" id="MDQ0157244.1"/>
    </source>
</evidence>
<evidence type="ECO:0000313" key="2">
    <source>
        <dbReference type="Proteomes" id="UP001231362"/>
    </source>
</evidence>
<comment type="caution">
    <text evidence="1">The sequence shown here is derived from an EMBL/GenBank/DDBJ whole genome shotgun (WGS) entry which is preliminary data.</text>
</comment>
<accession>A0ABT9V8H9</accession>
<reference evidence="1 2" key="1">
    <citation type="submission" date="2023-07" db="EMBL/GenBank/DDBJ databases">
        <title>Genomic Encyclopedia of Type Strains, Phase IV (KMG-IV): sequencing the most valuable type-strain genomes for metagenomic binning, comparative biology and taxonomic classification.</title>
        <authorList>
            <person name="Goeker M."/>
        </authorList>
    </citation>
    <scope>NUCLEOTIDE SEQUENCE [LARGE SCALE GENOMIC DNA]</scope>
    <source>
        <strain evidence="1 2">DSM 23948</strain>
    </source>
</reference>
<keyword evidence="2" id="KW-1185">Reference proteome</keyword>